<accession>A0A2P6NNH8</accession>
<name>A0A2P6NNH8_9EUKA</name>
<dbReference type="Pfam" id="PF14817">
    <property type="entry name" value="HAUS5"/>
    <property type="match status" value="1"/>
</dbReference>
<protein>
    <submittedName>
        <fullName evidence="2">Uncharacterized protein</fullName>
    </submittedName>
</protein>
<dbReference type="InterPro" id="IPR029131">
    <property type="entry name" value="HAUS5"/>
</dbReference>
<dbReference type="Proteomes" id="UP000241769">
    <property type="component" value="Unassembled WGS sequence"/>
</dbReference>
<dbReference type="GO" id="GO:0051225">
    <property type="term" value="P:spindle assembly"/>
    <property type="evidence" value="ECO:0007669"/>
    <property type="project" value="InterPro"/>
</dbReference>
<dbReference type="OrthoDB" id="10061218at2759"/>
<keyword evidence="3" id="KW-1185">Reference proteome</keyword>
<sequence>MAGDRFLEHCTTLENQLHEKSHRLRSRRRLHEDSSTTSQVDERRLQELMDNFDRETKDHMENWRDTLHGTTEILTNGLADVAEVREIAEEWWEQKWRIRGSDGDRYEQPGRMVVPWYEVKGKDFRGTLDKCMSICTEINQKEEANYKRRWSSGRISACHAGDPGSIPGRRTSSTMFFQRSVDVQYVRMKMQQMSSVSVGVTFAYNITCKLEAKEAIPGFEPGFQGSEPRVLTATLYGLGVGRIMTHLLQI</sequence>
<organism evidence="2 3">
    <name type="scientific">Planoprotostelium fungivorum</name>
    <dbReference type="NCBI Taxonomy" id="1890364"/>
    <lineage>
        <taxon>Eukaryota</taxon>
        <taxon>Amoebozoa</taxon>
        <taxon>Evosea</taxon>
        <taxon>Variosea</taxon>
        <taxon>Cavosteliida</taxon>
        <taxon>Cavosteliaceae</taxon>
        <taxon>Planoprotostelium</taxon>
    </lineage>
</organism>
<dbReference type="InParanoid" id="A0A2P6NNH8"/>
<proteinExistence type="predicted"/>
<dbReference type="AlphaFoldDB" id="A0A2P6NNH8"/>
<evidence type="ECO:0000313" key="2">
    <source>
        <dbReference type="EMBL" id="PRP85509.1"/>
    </source>
</evidence>
<evidence type="ECO:0000313" key="3">
    <source>
        <dbReference type="Proteomes" id="UP000241769"/>
    </source>
</evidence>
<dbReference type="EMBL" id="MDYQ01000043">
    <property type="protein sequence ID" value="PRP85509.1"/>
    <property type="molecule type" value="Genomic_DNA"/>
</dbReference>
<feature type="compositionally biased region" description="Basic residues" evidence="1">
    <location>
        <begin position="20"/>
        <end position="29"/>
    </location>
</feature>
<evidence type="ECO:0000256" key="1">
    <source>
        <dbReference type="SAM" id="MobiDB-lite"/>
    </source>
</evidence>
<dbReference type="GO" id="GO:0070652">
    <property type="term" value="C:HAUS complex"/>
    <property type="evidence" value="ECO:0007669"/>
    <property type="project" value="InterPro"/>
</dbReference>
<comment type="caution">
    <text evidence="2">The sequence shown here is derived from an EMBL/GenBank/DDBJ whole genome shotgun (WGS) entry which is preliminary data.</text>
</comment>
<feature type="compositionally biased region" description="Basic and acidic residues" evidence="1">
    <location>
        <begin position="30"/>
        <end position="42"/>
    </location>
</feature>
<feature type="region of interest" description="Disordered" evidence="1">
    <location>
        <begin position="18"/>
        <end position="42"/>
    </location>
</feature>
<reference evidence="2 3" key="1">
    <citation type="journal article" date="2018" name="Genome Biol. Evol.">
        <title>Multiple Roots of Fruiting Body Formation in Amoebozoa.</title>
        <authorList>
            <person name="Hillmann F."/>
            <person name="Forbes G."/>
            <person name="Novohradska S."/>
            <person name="Ferling I."/>
            <person name="Riege K."/>
            <person name="Groth M."/>
            <person name="Westermann M."/>
            <person name="Marz M."/>
            <person name="Spaller T."/>
            <person name="Winckler T."/>
            <person name="Schaap P."/>
            <person name="Glockner G."/>
        </authorList>
    </citation>
    <scope>NUCLEOTIDE SEQUENCE [LARGE SCALE GENOMIC DNA]</scope>
    <source>
        <strain evidence="2 3">Jena</strain>
    </source>
</reference>
<gene>
    <name evidence="2" type="ORF">PROFUN_06741</name>
</gene>